<evidence type="ECO:0000256" key="1">
    <source>
        <dbReference type="SAM" id="MobiDB-lite"/>
    </source>
</evidence>
<feature type="region of interest" description="Disordered" evidence="1">
    <location>
        <begin position="1"/>
        <end position="34"/>
    </location>
</feature>
<evidence type="ECO:0000313" key="2">
    <source>
        <dbReference type="EMBL" id="GHJ31548.1"/>
    </source>
</evidence>
<feature type="region of interest" description="Disordered" evidence="1">
    <location>
        <begin position="53"/>
        <end position="78"/>
    </location>
</feature>
<protein>
    <submittedName>
        <fullName evidence="2">Uncharacterized protein</fullName>
    </submittedName>
</protein>
<evidence type="ECO:0000313" key="3">
    <source>
        <dbReference type="Proteomes" id="UP001054854"/>
    </source>
</evidence>
<name>A0ABQ3U7G5_STRHY</name>
<dbReference type="EMBL" id="BNEK01000005">
    <property type="protein sequence ID" value="GHJ31548.1"/>
    <property type="molecule type" value="Genomic_DNA"/>
</dbReference>
<accession>A0ABQ3U7G5</accession>
<sequence length="78" mass="8255">MSAEHPISADAPPPPPPPPTTPTAHQDAEPSLSTAALDELWRLADELGAAVRAHLDTRGAPNRSTSATTDPTPRERDR</sequence>
<keyword evidence="3" id="KW-1185">Reference proteome</keyword>
<proteinExistence type="predicted"/>
<dbReference type="RefSeq" id="WP_236258648.1">
    <property type="nucleotide sequence ID" value="NZ_BNEK01000005.1"/>
</dbReference>
<dbReference type="Proteomes" id="UP001054854">
    <property type="component" value="Unassembled WGS sequence"/>
</dbReference>
<organism evidence="2 3">
    <name type="scientific">Streptomyces hygroscopicus</name>
    <dbReference type="NCBI Taxonomy" id="1912"/>
    <lineage>
        <taxon>Bacteria</taxon>
        <taxon>Bacillati</taxon>
        <taxon>Actinomycetota</taxon>
        <taxon>Actinomycetes</taxon>
        <taxon>Kitasatosporales</taxon>
        <taxon>Streptomycetaceae</taxon>
        <taxon>Streptomyces</taxon>
        <taxon>Streptomyces violaceusniger group</taxon>
    </lineage>
</organism>
<feature type="compositionally biased region" description="Pro residues" evidence="1">
    <location>
        <begin position="11"/>
        <end position="21"/>
    </location>
</feature>
<feature type="compositionally biased region" description="Polar residues" evidence="1">
    <location>
        <begin position="62"/>
        <end position="71"/>
    </location>
</feature>
<gene>
    <name evidence="2" type="ORF">TPA0910_59810</name>
</gene>
<comment type="caution">
    <text evidence="2">The sequence shown here is derived from an EMBL/GenBank/DDBJ whole genome shotgun (WGS) entry which is preliminary data.</text>
</comment>
<reference evidence="2" key="1">
    <citation type="submission" date="2024-05" db="EMBL/GenBank/DDBJ databases">
        <title>Whole genome shotgun sequence of Streptomyces hygroscopicus NBRC 113678.</title>
        <authorList>
            <person name="Komaki H."/>
            <person name="Tamura T."/>
        </authorList>
    </citation>
    <scope>NUCLEOTIDE SEQUENCE</scope>
    <source>
        <strain evidence="2">N11-34</strain>
    </source>
</reference>